<reference evidence="3" key="1">
    <citation type="submission" date="2012-12" db="EMBL/GenBank/DDBJ databases">
        <authorList>
            <person name="Hellsten U."/>
            <person name="Grimwood J."/>
            <person name="Chapman J.A."/>
            <person name="Shapiro H."/>
            <person name="Aerts A."/>
            <person name="Otillar R.P."/>
            <person name="Terry A.Y."/>
            <person name="Boore J.L."/>
            <person name="Simakov O."/>
            <person name="Marletaz F."/>
            <person name="Cho S.-J."/>
            <person name="Edsinger-Gonzales E."/>
            <person name="Havlak P."/>
            <person name="Kuo D.-H."/>
            <person name="Larsson T."/>
            <person name="Lv J."/>
            <person name="Arendt D."/>
            <person name="Savage R."/>
            <person name="Osoegawa K."/>
            <person name="de Jong P."/>
            <person name="Lindberg D.R."/>
            <person name="Seaver E.C."/>
            <person name="Weisblat D.A."/>
            <person name="Putnam N.H."/>
            <person name="Grigoriev I.V."/>
            <person name="Rokhsar D.S."/>
        </authorList>
    </citation>
    <scope>NUCLEOTIDE SEQUENCE</scope>
</reference>
<dbReference type="HOGENOM" id="CLU_1338855_0_0_1"/>
<evidence type="ECO:0000313" key="3">
    <source>
        <dbReference type="Proteomes" id="UP000015101"/>
    </source>
</evidence>
<dbReference type="InParanoid" id="T1EQL7"/>
<dbReference type="EMBL" id="AMQM01000641">
    <property type="status" value="NOT_ANNOTATED_CDS"/>
    <property type="molecule type" value="Genomic_DNA"/>
</dbReference>
<dbReference type="CTD" id="20198867"/>
<dbReference type="AlphaFoldDB" id="T1EQL7"/>
<gene>
    <name evidence="2" type="primary">20198867</name>
    <name evidence="1" type="ORF">HELRODRAFT_160691</name>
</gene>
<evidence type="ECO:0000313" key="1">
    <source>
        <dbReference type="EMBL" id="ESO06510.1"/>
    </source>
</evidence>
<dbReference type="RefSeq" id="XP_009015878.1">
    <property type="nucleotide sequence ID" value="XM_009017630.1"/>
</dbReference>
<keyword evidence="3" id="KW-1185">Reference proteome</keyword>
<name>T1EQL7_HELRO</name>
<dbReference type="EnsemblMetazoa" id="HelroT160691">
    <property type="protein sequence ID" value="HelroP160691"/>
    <property type="gene ID" value="HelroG160691"/>
</dbReference>
<accession>T1EQL7</accession>
<dbReference type="GeneID" id="20198867"/>
<reference evidence="1 3" key="2">
    <citation type="journal article" date="2013" name="Nature">
        <title>Insights into bilaterian evolution from three spiralian genomes.</title>
        <authorList>
            <person name="Simakov O."/>
            <person name="Marletaz F."/>
            <person name="Cho S.J."/>
            <person name="Edsinger-Gonzales E."/>
            <person name="Havlak P."/>
            <person name="Hellsten U."/>
            <person name="Kuo D.H."/>
            <person name="Larsson T."/>
            <person name="Lv J."/>
            <person name="Arendt D."/>
            <person name="Savage R."/>
            <person name="Osoegawa K."/>
            <person name="de Jong P."/>
            <person name="Grimwood J."/>
            <person name="Chapman J.A."/>
            <person name="Shapiro H."/>
            <person name="Aerts A."/>
            <person name="Otillar R.P."/>
            <person name="Terry A.Y."/>
            <person name="Boore J.L."/>
            <person name="Grigoriev I.V."/>
            <person name="Lindberg D.R."/>
            <person name="Seaver E.C."/>
            <person name="Weisblat D.A."/>
            <person name="Putnam N.H."/>
            <person name="Rokhsar D.S."/>
        </authorList>
    </citation>
    <scope>NUCLEOTIDE SEQUENCE</scope>
</reference>
<dbReference type="EMBL" id="KB096324">
    <property type="protein sequence ID" value="ESO06510.1"/>
    <property type="molecule type" value="Genomic_DNA"/>
</dbReference>
<dbReference type="Proteomes" id="UP000015101">
    <property type="component" value="Unassembled WGS sequence"/>
</dbReference>
<evidence type="ECO:0000313" key="2">
    <source>
        <dbReference type="EnsemblMetazoa" id="HelroP160691"/>
    </source>
</evidence>
<protein>
    <submittedName>
        <fullName evidence="1 2">Uncharacterized protein</fullName>
    </submittedName>
</protein>
<organism evidence="2 3">
    <name type="scientific">Helobdella robusta</name>
    <name type="common">Californian leech</name>
    <dbReference type="NCBI Taxonomy" id="6412"/>
    <lineage>
        <taxon>Eukaryota</taxon>
        <taxon>Metazoa</taxon>
        <taxon>Spiralia</taxon>
        <taxon>Lophotrochozoa</taxon>
        <taxon>Annelida</taxon>
        <taxon>Clitellata</taxon>
        <taxon>Hirudinea</taxon>
        <taxon>Rhynchobdellida</taxon>
        <taxon>Glossiphoniidae</taxon>
        <taxon>Helobdella</taxon>
    </lineage>
</organism>
<dbReference type="KEGG" id="hro:HELRODRAFT_160691"/>
<sequence>MRIYWLCALDQLGLDQLTLDRKALDRLALNRLALDRLALVRLALDWLALDRIALDRLALVQLGMDAQLGLDFYQLGPAFNFTASFHFTTYFLTLSFNYALFEGGECEEDPIMDCSTEKHKYTHKVSNIKPPMPEIVGSGETKLCDEMQCKLPINDTSVVTFDFKSDHAYDQCGALKFLRLKIAGGQTLTCNVTTYISKLVTAFIN</sequence>
<reference evidence="2" key="3">
    <citation type="submission" date="2015-06" db="UniProtKB">
        <authorList>
            <consortium name="EnsemblMetazoa"/>
        </authorList>
    </citation>
    <scope>IDENTIFICATION</scope>
</reference>
<proteinExistence type="predicted"/>